<sequence>MRGVVAAMPRTLAASQHVCVKGVQVRSGQCQRVLVEEVDRPGARRDPRLPSDMASRAGASEPSETIARSAPGTCRPGLMVSVLARLRVVLGRLQASSNLCTRVPVPQTKRLAK</sequence>
<protein>
    <submittedName>
        <fullName evidence="2">Uncharacterized protein</fullName>
    </submittedName>
</protein>
<accession>T0LP91</accession>
<dbReference type="Proteomes" id="UP000015530">
    <property type="component" value="Unassembled WGS sequence"/>
</dbReference>
<organism evidence="2 3">
    <name type="scientific">Colletotrichum gloeosporioides (strain Cg-14)</name>
    <name type="common">Anthracnose fungus</name>
    <name type="synonym">Glomerella cingulata</name>
    <dbReference type="NCBI Taxonomy" id="1237896"/>
    <lineage>
        <taxon>Eukaryota</taxon>
        <taxon>Fungi</taxon>
        <taxon>Dikarya</taxon>
        <taxon>Ascomycota</taxon>
        <taxon>Pezizomycotina</taxon>
        <taxon>Sordariomycetes</taxon>
        <taxon>Hypocreomycetidae</taxon>
        <taxon>Glomerellales</taxon>
        <taxon>Glomerellaceae</taxon>
        <taxon>Colletotrichum</taxon>
        <taxon>Colletotrichum gloeosporioides species complex</taxon>
    </lineage>
</organism>
<evidence type="ECO:0000313" key="2">
    <source>
        <dbReference type="EMBL" id="EQB50000.1"/>
    </source>
</evidence>
<dbReference type="HOGENOM" id="CLU_2133312_0_0_1"/>
<evidence type="ECO:0000313" key="3">
    <source>
        <dbReference type="Proteomes" id="UP000015530"/>
    </source>
</evidence>
<evidence type="ECO:0000256" key="1">
    <source>
        <dbReference type="SAM" id="MobiDB-lite"/>
    </source>
</evidence>
<gene>
    <name evidence="2" type="ORF">CGLO_10607</name>
</gene>
<comment type="caution">
    <text evidence="2">The sequence shown here is derived from an EMBL/GenBank/DDBJ whole genome shotgun (WGS) entry which is preliminary data.</text>
</comment>
<proteinExistence type="predicted"/>
<name>T0LP91_COLGC</name>
<feature type="compositionally biased region" description="Basic and acidic residues" evidence="1">
    <location>
        <begin position="38"/>
        <end position="49"/>
    </location>
</feature>
<reference evidence="3" key="1">
    <citation type="journal article" date="2013" name="Mol. Plant Microbe Interact.">
        <title>Global aspects of pacC regulation of pathogenicity genes in Colletotrichum gloeosporioides as revealed by transcriptome analysis.</title>
        <authorList>
            <person name="Alkan N."/>
            <person name="Meng X."/>
            <person name="Friedlander G."/>
            <person name="Reuveni E."/>
            <person name="Sukno S."/>
            <person name="Sherman A."/>
            <person name="Thon M."/>
            <person name="Fluhr R."/>
            <person name="Prusky D."/>
        </authorList>
    </citation>
    <scope>NUCLEOTIDE SEQUENCE [LARGE SCALE GENOMIC DNA]</scope>
    <source>
        <strain evidence="3">Cg-14</strain>
    </source>
</reference>
<dbReference type="AlphaFoldDB" id="T0LP91"/>
<dbReference type="EMBL" id="AMYD01002171">
    <property type="protein sequence ID" value="EQB50000.1"/>
    <property type="molecule type" value="Genomic_DNA"/>
</dbReference>
<feature type="region of interest" description="Disordered" evidence="1">
    <location>
        <begin position="38"/>
        <end position="71"/>
    </location>
</feature>